<evidence type="ECO:0000256" key="1">
    <source>
        <dbReference type="SAM" id="MobiDB-lite"/>
    </source>
</evidence>
<comment type="caution">
    <text evidence="3">The sequence shown here is derived from an EMBL/GenBank/DDBJ whole genome shotgun (WGS) entry which is preliminary data.</text>
</comment>
<dbReference type="Gene3D" id="3.30.70.1230">
    <property type="entry name" value="Nucleotide cyclase"/>
    <property type="match status" value="1"/>
</dbReference>
<dbReference type="InterPro" id="IPR000253">
    <property type="entry name" value="FHA_dom"/>
</dbReference>
<dbReference type="OrthoDB" id="9801841at2"/>
<protein>
    <submittedName>
        <fullName evidence="3">FHA domain-containing protein</fullName>
    </submittedName>
</protein>
<gene>
    <name evidence="3" type="ORF">ETQ85_05290</name>
</gene>
<organism evidence="3 4">
    <name type="scientific">Zoogloea oleivorans</name>
    <dbReference type="NCBI Taxonomy" id="1552750"/>
    <lineage>
        <taxon>Bacteria</taxon>
        <taxon>Pseudomonadati</taxon>
        <taxon>Pseudomonadota</taxon>
        <taxon>Betaproteobacteria</taxon>
        <taxon>Rhodocyclales</taxon>
        <taxon>Zoogloeaceae</taxon>
        <taxon>Zoogloea</taxon>
    </lineage>
</organism>
<reference evidence="3 4" key="1">
    <citation type="submission" date="2019-01" db="EMBL/GenBank/DDBJ databases">
        <title>Zoogloea oleivorans genome sequencing and assembly.</title>
        <authorList>
            <person name="Tancsics A."/>
            <person name="Farkas M."/>
            <person name="Kriszt B."/>
            <person name="Maroti G."/>
            <person name="Horvath B."/>
        </authorList>
    </citation>
    <scope>NUCLEOTIDE SEQUENCE [LARGE SCALE GENOMIC DNA]</scope>
    <source>
        <strain evidence="3 4">Buc</strain>
    </source>
</reference>
<dbReference type="SUPFAM" id="SSF55073">
    <property type="entry name" value="Nucleotide cyclase"/>
    <property type="match status" value="1"/>
</dbReference>
<dbReference type="InterPro" id="IPR050923">
    <property type="entry name" value="Cell_Proc_Reg/RNA_Proc"/>
</dbReference>
<dbReference type="SMART" id="SM00240">
    <property type="entry name" value="FHA"/>
    <property type="match status" value="1"/>
</dbReference>
<keyword evidence="4" id="KW-1185">Reference proteome</keyword>
<dbReference type="Proteomes" id="UP000389128">
    <property type="component" value="Unassembled WGS sequence"/>
</dbReference>
<feature type="domain" description="FHA" evidence="2">
    <location>
        <begin position="272"/>
        <end position="315"/>
    </location>
</feature>
<dbReference type="Pfam" id="PF00498">
    <property type="entry name" value="FHA"/>
    <property type="match status" value="1"/>
</dbReference>
<accession>A0A6C2D5F2</accession>
<dbReference type="PANTHER" id="PTHR23308">
    <property type="entry name" value="NUCLEAR INHIBITOR OF PROTEIN PHOSPHATASE-1"/>
    <property type="match status" value="1"/>
</dbReference>
<dbReference type="AlphaFoldDB" id="A0A6C2D5F2"/>
<evidence type="ECO:0000313" key="3">
    <source>
        <dbReference type="EMBL" id="TYC60815.1"/>
    </source>
</evidence>
<dbReference type="PROSITE" id="PS50006">
    <property type="entry name" value="FHA_DOMAIN"/>
    <property type="match status" value="1"/>
</dbReference>
<dbReference type="Gene3D" id="2.60.200.20">
    <property type="match status" value="1"/>
</dbReference>
<proteinExistence type="predicted"/>
<name>A0A6C2D5F2_9RHOO</name>
<sequence>MCRPVLKWIRATLFSIPPSFRSNSRMHRPFRSGYGEASIESSSRPIAAEIPRSKSPPPRMSRQVLSESVRMNERVQTRCLLYADVAGGMRLADKLGEAEAGYAVERCLNRMSRCAEAYSASELMVRPDVLVARFPDADSALLAAREMRERVRALPPMSGIKLVLRAGVVLESEAEEADEDVEKLAARLVDSHNPDTIGVSENLSEVLSPSMRRLLGRLAESTGNVPFPVLELGEAPPPTPAELRQEAIQAQRQMRVSFRGQGWTIDSAHPTLLFGRETGNDIAVADPRVSRQHARIELRNGLFYLTDSSTNGTFLLEEGSPEHCIKREEFILAEKGHIGCGFSVADNMSDAVAFALD</sequence>
<dbReference type="CDD" id="cd00060">
    <property type="entry name" value="FHA"/>
    <property type="match status" value="1"/>
</dbReference>
<evidence type="ECO:0000313" key="4">
    <source>
        <dbReference type="Proteomes" id="UP000389128"/>
    </source>
</evidence>
<feature type="region of interest" description="Disordered" evidence="1">
    <location>
        <begin position="33"/>
        <end position="61"/>
    </location>
</feature>
<dbReference type="EMBL" id="SDKK01000004">
    <property type="protein sequence ID" value="TYC60815.1"/>
    <property type="molecule type" value="Genomic_DNA"/>
</dbReference>
<dbReference type="InterPro" id="IPR029787">
    <property type="entry name" value="Nucleotide_cyclase"/>
</dbReference>
<evidence type="ECO:0000259" key="2">
    <source>
        <dbReference type="PROSITE" id="PS50006"/>
    </source>
</evidence>
<dbReference type="SUPFAM" id="SSF49879">
    <property type="entry name" value="SMAD/FHA domain"/>
    <property type="match status" value="1"/>
</dbReference>
<dbReference type="InterPro" id="IPR008984">
    <property type="entry name" value="SMAD_FHA_dom_sf"/>
</dbReference>